<dbReference type="EMBL" id="LBTF01000023">
    <property type="protein sequence ID" value="KKQ35162.1"/>
    <property type="molecule type" value="Genomic_DNA"/>
</dbReference>
<dbReference type="PANTHER" id="PTHR45800:SF11">
    <property type="entry name" value="PHOSPHATIDYLINOSITOL 3-KINASE-RELATED PROTEIN KINASE"/>
    <property type="match status" value="1"/>
</dbReference>
<organism evidence="7 8">
    <name type="scientific">Candidatus Nomurabacteria bacterium GW2011_GWB1_37_5</name>
    <dbReference type="NCBI Taxonomy" id="1618742"/>
    <lineage>
        <taxon>Bacteria</taxon>
        <taxon>Candidatus Nomuraibacteriota</taxon>
    </lineage>
</organism>
<dbReference type="GO" id="GO:0005524">
    <property type="term" value="F:ATP binding"/>
    <property type="evidence" value="ECO:0007669"/>
    <property type="project" value="UniProtKB-KW"/>
</dbReference>
<dbReference type="PANTHER" id="PTHR45800">
    <property type="entry name" value="PHOSPHATIDYLINOSITOL 4-KINASE GAMMA"/>
    <property type="match status" value="1"/>
</dbReference>
<dbReference type="InterPro" id="IPR044571">
    <property type="entry name" value="P4KG1-8"/>
</dbReference>
<reference evidence="7 8" key="1">
    <citation type="journal article" date="2015" name="Nature">
        <title>rRNA introns, odd ribosomes, and small enigmatic genomes across a large radiation of phyla.</title>
        <authorList>
            <person name="Brown C.T."/>
            <person name="Hug L.A."/>
            <person name="Thomas B.C."/>
            <person name="Sharon I."/>
            <person name="Castelle C.J."/>
            <person name="Singh A."/>
            <person name="Wilkins M.J."/>
            <person name="Williams K.H."/>
            <person name="Banfield J.F."/>
        </authorList>
    </citation>
    <scope>NUCLEOTIDE SEQUENCE [LARGE SCALE GENOMIC DNA]</scope>
</reference>
<sequence length="346" mass="40230">MKFPENLEKKFQEARERVSGFVDEKADKESEKSDEKIKKMELETEDQLKRLEYFIKNQKTTSPKEQLLRTNNFETTNKILGGVEGGTQFVRIKEDGNAVFKPYSMVPKDQKINYIQRERAAYLVNQFIGFDLVPPTVIKEVLIGSEFDAKKKSFLAKTNEDKYEIGVLQEFVENSFVGTEYDRRKIPKNEAVKIFIYDILIANTDRHLGNFLMKNGKIIAIDHGNSMTQKHVYNPNLFKFQPDFAVLHIIQESIPDEIIKILTNFKNNEIGQKILEEQLSELLGSEIANAYINRIKIFIYCIDENNKFDANKFTEALEIVSKETRKNDPIKKEMDKEIIKMAFKSV</sequence>
<evidence type="ECO:0000259" key="6">
    <source>
        <dbReference type="Pfam" id="PF00454"/>
    </source>
</evidence>
<accession>A0A0G0GYT9</accession>
<evidence type="ECO:0000256" key="2">
    <source>
        <dbReference type="ARBA" id="ARBA00022741"/>
    </source>
</evidence>
<feature type="region of interest" description="Disordered" evidence="5">
    <location>
        <begin position="14"/>
        <end position="36"/>
    </location>
</feature>
<dbReference type="InterPro" id="IPR000403">
    <property type="entry name" value="PI3/4_kinase_cat_dom"/>
</dbReference>
<evidence type="ECO:0000256" key="5">
    <source>
        <dbReference type="SAM" id="MobiDB-lite"/>
    </source>
</evidence>
<evidence type="ECO:0000256" key="1">
    <source>
        <dbReference type="ARBA" id="ARBA00022679"/>
    </source>
</evidence>
<dbReference type="AlphaFoldDB" id="A0A0G0GYT9"/>
<keyword evidence="1" id="KW-0808">Transferase</keyword>
<keyword evidence="3" id="KW-0418">Kinase</keyword>
<evidence type="ECO:0000256" key="4">
    <source>
        <dbReference type="ARBA" id="ARBA00022840"/>
    </source>
</evidence>
<protein>
    <submittedName>
        <fullName evidence="7">Ubiquitin-like protein</fullName>
    </submittedName>
</protein>
<evidence type="ECO:0000313" key="7">
    <source>
        <dbReference type="EMBL" id="KKQ35162.1"/>
    </source>
</evidence>
<comment type="caution">
    <text evidence="7">The sequence shown here is derived from an EMBL/GenBank/DDBJ whole genome shotgun (WGS) entry which is preliminary data.</text>
</comment>
<gene>
    <name evidence="7" type="ORF">US50_C0023G0004</name>
</gene>
<evidence type="ECO:0000313" key="8">
    <source>
        <dbReference type="Proteomes" id="UP000033876"/>
    </source>
</evidence>
<feature type="domain" description="PI3K/PI4K catalytic" evidence="6">
    <location>
        <begin position="100"/>
        <end position="230"/>
    </location>
</feature>
<keyword evidence="4" id="KW-0067">ATP-binding</keyword>
<proteinExistence type="predicted"/>
<keyword evidence="2" id="KW-0547">Nucleotide-binding</keyword>
<dbReference type="Pfam" id="PF00454">
    <property type="entry name" value="PI3_PI4_kinase"/>
    <property type="match status" value="1"/>
</dbReference>
<dbReference type="GO" id="GO:0016301">
    <property type="term" value="F:kinase activity"/>
    <property type="evidence" value="ECO:0007669"/>
    <property type="project" value="UniProtKB-KW"/>
</dbReference>
<name>A0A0G0GYT9_9BACT</name>
<dbReference type="Proteomes" id="UP000033876">
    <property type="component" value="Unassembled WGS sequence"/>
</dbReference>
<evidence type="ECO:0000256" key="3">
    <source>
        <dbReference type="ARBA" id="ARBA00022777"/>
    </source>
</evidence>